<dbReference type="InterPro" id="IPR001680">
    <property type="entry name" value="WD40_rpt"/>
</dbReference>
<dbReference type="SMART" id="SM00320">
    <property type="entry name" value="WD40"/>
    <property type="match status" value="4"/>
</dbReference>
<dbReference type="InterPro" id="IPR015943">
    <property type="entry name" value="WD40/YVTN_repeat-like_dom_sf"/>
</dbReference>
<reference evidence="4 5" key="1">
    <citation type="submission" date="2019-02" db="EMBL/GenBank/DDBJ databases">
        <title>Deep-cultivation of Planctomycetes and their phenomic and genomic characterization uncovers novel biology.</title>
        <authorList>
            <person name="Wiegand S."/>
            <person name="Jogler M."/>
            <person name="Boedeker C."/>
            <person name="Pinto D."/>
            <person name="Vollmers J."/>
            <person name="Rivas-Marin E."/>
            <person name="Kohn T."/>
            <person name="Peeters S.H."/>
            <person name="Heuer A."/>
            <person name="Rast P."/>
            <person name="Oberbeckmann S."/>
            <person name="Bunk B."/>
            <person name="Jeske O."/>
            <person name="Meyerdierks A."/>
            <person name="Storesund J.E."/>
            <person name="Kallscheuer N."/>
            <person name="Luecker S."/>
            <person name="Lage O.M."/>
            <person name="Pohl T."/>
            <person name="Merkel B.J."/>
            <person name="Hornburger P."/>
            <person name="Mueller R.-W."/>
            <person name="Bruemmer F."/>
            <person name="Labrenz M."/>
            <person name="Spormann A.M."/>
            <person name="Op den Camp H."/>
            <person name="Overmann J."/>
            <person name="Amann R."/>
            <person name="Jetten M.S.M."/>
            <person name="Mascher T."/>
            <person name="Medema M.H."/>
            <person name="Devos D.P."/>
            <person name="Kaster A.-K."/>
            <person name="Ovreas L."/>
            <person name="Rohde M."/>
            <person name="Galperin M.Y."/>
            <person name="Jogler C."/>
        </authorList>
    </citation>
    <scope>NUCLEOTIDE SEQUENCE [LARGE SCALE GENOMIC DNA]</scope>
    <source>
        <strain evidence="4 5">I41</strain>
    </source>
</reference>
<keyword evidence="1" id="KW-0853">WD repeat</keyword>
<dbReference type="PANTHER" id="PTHR19879">
    <property type="entry name" value="TRANSCRIPTION INITIATION FACTOR TFIID"/>
    <property type="match status" value="1"/>
</dbReference>
<dbReference type="Gene3D" id="2.130.10.10">
    <property type="entry name" value="YVTN repeat-like/Quinoprotein amine dehydrogenase"/>
    <property type="match status" value="2"/>
</dbReference>
<dbReference type="EMBL" id="CP036339">
    <property type="protein sequence ID" value="QDT73668.1"/>
    <property type="molecule type" value="Genomic_DNA"/>
</dbReference>
<name>A0A517TZ64_9BACT</name>
<keyword evidence="5" id="KW-1185">Reference proteome</keyword>
<evidence type="ECO:0000256" key="2">
    <source>
        <dbReference type="SAM" id="MobiDB-lite"/>
    </source>
</evidence>
<evidence type="ECO:0000256" key="1">
    <source>
        <dbReference type="PROSITE-ProRule" id="PRU00221"/>
    </source>
</evidence>
<dbReference type="PROSITE" id="PS51257">
    <property type="entry name" value="PROKAR_LIPOPROTEIN"/>
    <property type="match status" value="1"/>
</dbReference>
<dbReference type="PROSITE" id="PS50082">
    <property type="entry name" value="WD_REPEATS_2"/>
    <property type="match status" value="2"/>
</dbReference>
<dbReference type="PANTHER" id="PTHR19879:SF9">
    <property type="entry name" value="TRANSCRIPTION INITIATION FACTOR TFIID SUBUNIT 5"/>
    <property type="match status" value="1"/>
</dbReference>
<proteinExistence type="predicted"/>
<protein>
    <submittedName>
        <fullName evidence="4">WD domain, G-beta repeat</fullName>
    </submittedName>
</protein>
<feature type="repeat" description="WD" evidence="1">
    <location>
        <begin position="194"/>
        <end position="235"/>
    </location>
</feature>
<dbReference type="Proteomes" id="UP000317909">
    <property type="component" value="Chromosome"/>
</dbReference>
<accession>A0A517TZ64</accession>
<evidence type="ECO:0000313" key="4">
    <source>
        <dbReference type="EMBL" id="QDT73668.1"/>
    </source>
</evidence>
<feature type="signal peptide" evidence="3">
    <location>
        <begin position="1"/>
        <end position="23"/>
    </location>
</feature>
<feature type="region of interest" description="Disordered" evidence="2">
    <location>
        <begin position="67"/>
        <end position="87"/>
    </location>
</feature>
<dbReference type="KEGG" id="llh:I41_28580"/>
<dbReference type="SUPFAM" id="SSF50978">
    <property type="entry name" value="WD40 repeat-like"/>
    <property type="match status" value="1"/>
</dbReference>
<dbReference type="InterPro" id="IPR036322">
    <property type="entry name" value="WD40_repeat_dom_sf"/>
</dbReference>
<gene>
    <name evidence="4" type="ORF">I41_28580</name>
</gene>
<feature type="repeat" description="WD" evidence="1">
    <location>
        <begin position="152"/>
        <end position="193"/>
    </location>
</feature>
<dbReference type="RefSeq" id="WP_168206898.1">
    <property type="nucleotide sequence ID" value="NZ_CP036339.1"/>
</dbReference>
<dbReference type="PROSITE" id="PS50294">
    <property type="entry name" value="WD_REPEATS_REGION"/>
    <property type="match status" value="1"/>
</dbReference>
<dbReference type="AlphaFoldDB" id="A0A517TZ64"/>
<dbReference type="Pfam" id="PF00400">
    <property type="entry name" value="WD40"/>
    <property type="match status" value="2"/>
</dbReference>
<evidence type="ECO:0000256" key="3">
    <source>
        <dbReference type="SAM" id="SignalP"/>
    </source>
</evidence>
<feature type="chain" id="PRO_5021921380" evidence="3">
    <location>
        <begin position="24"/>
        <end position="863"/>
    </location>
</feature>
<keyword evidence="3" id="KW-0732">Signal</keyword>
<evidence type="ECO:0000313" key="5">
    <source>
        <dbReference type="Proteomes" id="UP000317909"/>
    </source>
</evidence>
<organism evidence="4 5">
    <name type="scientific">Lacipirellula limnantheis</name>
    <dbReference type="NCBI Taxonomy" id="2528024"/>
    <lineage>
        <taxon>Bacteria</taxon>
        <taxon>Pseudomonadati</taxon>
        <taxon>Planctomycetota</taxon>
        <taxon>Planctomycetia</taxon>
        <taxon>Pirellulales</taxon>
        <taxon>Lacipirellulaceae</taxon>
        <taxon>Lacipirellula</taxon>
    </lineage>
</organism>
<sequence precursor="true">MNIRRYAAVASMLSLFAVGCGSSADQADRAGAPREMPSVTAEPAVQSETSAASAVVAASPPFAETPELPPVATVAPPQPVETPPTKEQIARWTPTPFEPLELLAVRQWKKTSFSSRIAATPDGSHFIVAGSRVLLWPLMAEEPEHVFLDLTAEDGDRELISLAVSPDGKWFAVGDSEGMIRIWDLDTREQRASKQLYQTGVQHLAISPDSAEIATISYDRNVAIWNARDLDQKRKFQVGVPGVERIEYVGPNLLAVAGESTTLWNTAAGKKVHDLPAGRYNFAIARTPDGRKLLFGMEDGIGIWDVGGAQPDQLALRGVGGDAWLSITHDGKLLASSDGRSVDIWSLADGRRLQSIPGYGWTIVGLSWLPQTNLLAVASDTGVTRLWGTSAQRTSLGLTPLATTAAPPDPAAKSPATPEQLEQLIDWRTFPTLPGSASNVRTAADLFGVAPVGVDEARSFYRHVLTEAGWVEAAQDPNNPSSMEFRKGEATVSAYFGDDGAGKTNFNLRLADGYDVRWTPKADADSIEIVYENAGSSTYRAKANLLQIETSLLRKLHNAGWAAYSRLNSSSSEKPDERDMEFVKNGATLRISVGKFPDDTAETYTVQQSLFSNSGWTPVPPDAGFVEFNGSIAPALIAVTKLDLAQARDFYDRELASQGWLVGPIGRSIQEKQGWLPYIRGQCNQSVSLTRLPDGRTLVQVGDASNSLWDAAQPQEEDADQAPTEGLEAADFPLLNAAKTGKFDPIEKTIEVRISDSTLAAAAERYTQALGALGWKADEGGIRDEEYTFFDFTKGEQEFSLRARKQEGEAVVTFAGDGLLWNKELPGGKRLVSYETWLRLNKLPPSLELLDRYETEMKSLAGN</sequence>